<evidence type="ECO:0000256" key="10">
    <source>
        <dbReference type="RuleBase" id="RU004182"/>
    </source>
</evidence>
<evidence type="ECO:0000256" key="3">
    <source>
        <dbReference type="ARBA" id="ARBA00014046"/>
    </source>
</evidence>
<keyword evidence="6 10" id="KW-0157">Chromophore</keyword>
<dbReference type="GO" id="GO:0000719">
    <property type="term" value="P:photoreactive repair"/>
    <property type="evidence" value="ECO:0007669"/>
    <property type="project" value="UniProtKB-ARBA"/>
</dbReference>
<feature type="binding site" evidence="8">
    <location>
        <position position="276"/>
    </location>
    <ligand>
        <name>FAD</name>
        <dbReference type="ChEBI" id="CHEBI:57692"/>
    </ligand>
</feature>
<gene>
    <name evidence="12" type="ORF">K0B96_08945</name>
</gene>
<dbReference type="InterPro" id="IPR002081">
    <property type="entry name" value="Cryptochrome/DNA_photolyase_1"/>
</dbReference>
<dbReference type="InterPro" id="IPR014729">
    <property type="entry name" value="Rossmann-like_a/b/a_fold"/>
</dbReference>
<evidence type="ECO:0000256" key="2">
    <source>
        <dbReference type="ARBA" id="ARBA00013149"/>
    </source>
</evidence>
<comment type="catalytic activity">
    <reaction evidence="7">
        <text>cyclobutadipyrimidine (in DNA) = 2 pyrimidine residues (in DNA).</text>
        <dbReference type="EC" id="4.1.99.3"/>
    </reaction>
</comment>
<dbReference type="Pfam" id="PF00875">
    <property type="entry name" value="DNA_photolyase"/>
    <property type="match status" value="1"/>
</dbReference>
<name>A0A8F9XHX0_9BACT</name>
<proteinExistence type="inferred from homology"/>
<evidence type="ECO:0000313" key="12">
    <source>
        <dbReference type="EMBL" id="QYM80707.1"/>
    </source>
</evidence>
<dbReference type="RefSeq" id="WP_220166288.1">
    <property type="nucleotide sequence ID" value="NZ_CP080507.1"/>
</dbReference>
<evidence type="ECO:0000256" key="6">
    <source>
        <dbReference type="ARBA" id="ARBA00022991"/>
    </source>
</evidence>
<accession>A0A8F9XHX0</accession>
<evidence type="ECO:0000256" key="1">
    <source>
        <dbReference type="ARBA" id="ARBA00001932"/>
    </source>
</evidence>
<dbReference type="Pfam" id="PF03441">
    <property type="entry name" value="FAD_binding_7"/>
    <property type="match status" value="1"/>
</dbReference>
<dbReference type="InterPro" id="IPR005101">
    <property type="entry name" value="Cryptochr/Photolyase_FAD-bd"/>
</dbReference>
<evidence type="ECO:0000313" key="13">
    <source>
        <dbReference type="Proteomes" id="UP000825051"/>
    </source>
</evidence>
<feature type="site" description="Electron transfer via tryptophanyl radical" evidence="9">
    <location>
        <position position="365"/>
    </location>
</feature>
<keyword evidence="13" id="KW-1185">Reference proteome</keyword>
<dbReference type="GO" id="GO:0009416">
    <property type="term" value="P:response to light stimulus"/>
    <property type="evidence" value="ECO:0007669"/>
    <property type="project" value="TreeGrafter"/>
</dbReference>
<dbReference type="Gene3D" id="3.40.50.620">
    <property type="entry name" value="HUPs"/>
    <property type="match status" value="1"/>
</dbReference>
<reference evidence="12" key="1">
    <citation type="submission" date="2021-08" db="EMBL/GenBank/DDBJ databases">
        <title>Genome of a novel bacterium of the phylum Verrucomicrobia, Oleiharenicola sp. KSB-15.</title>
        <authorList>
            <person name="Chung J.-H."/>
            <person name="Ahn J.-H."/>
            <person name="Yoon Y."/>
            <person name="Kim D.-Y."/>
            <person name="An S.-H."/>
            <person name="Park I."/>
            <person name="Yeon J."/>
        </authorList>
    </citation>
    <scope>NUCLEOTIDE SEQUENCE</scope>
    <source>
        <strain evidence="12">KSB-15</strain>
    </source>
</reference>
<dbReference type="Gene3D" id="1.25.40.80">
    <property type="match status" value="1"/>
</dbReference>
<evidence type="ECO:0000259" key="11">
    <source>
        <dbReference type="PROSITE" id="PS51645"/>
    </source>
</evidence>
<dbReference type="PANTHER" id="PTHR11455">
    <property type="entry name" value="CRYPTOCHROME"/>
    <property type="match status" value="1"/>
</dbReference>
<protein>
    <recommendedName>
        <fullName evidence="3">Deoxyribodipyrimidine photo-lyase</fullName>
        <ecNumber evidence="2">4.1.99.3</ecNumber>
    </recommendedName>
</protein>
<dbReference type="Gene3D" id="1.10.579.10">
    <property type="entry name" value="DNA Cyclobutane Dipyrimidine Photolyase, subunit A, domain 3"/>
    <property type="match status" value="1"/>
</dbReference>
<dbReference type="KEGG" id="ole:K0B96_08945"/>
<feature type="site" description="Electron transfer via tryptophanyl radical" evidence="9">
    <location>
        <position position="310"/>
    </location>
</feature>
<comment type="cofactor">
    <cofactor evidence="1">
        <name>(6R)-5,10-methylene-5,6,7,8-tetrahydrofolate</name>
        <dbReference type="ChEBI" id="CHEBI:15636"/>
    </cofactor>
</comment>
<dbReference type="PANTHER" id="PTHR11455:SF9">
    <property type="entry name" value="CRYPTOCHROME CIRCADIAN CLOCK 5 ISOFORM X1"/>
    <property type="match status" value="1"/>
</dbReference>
<dbReference type="SUPFAM" id="SSF52425">
    <property type="entry name" value="Cryptochrome/photolyase, N-terminal domain"/>
    <property type="match status" value="1"/>
</dbReference>
<keyword evidence="4 8" id="KW-0285">Flavoprotein</keyword>
<comment type="cofactor">
    <cofactor evidence="8">
        <name>FAD</name>
        <dbReference type="ChEBI" id="CHEBI:57692"/>
    </cofactor>
    <text evidence="8">Binds 1 FAD per subunit.</text>
</comment>
<feature type="binding site" evidence="8">
    <location>
        <begin position="236"/>
        <end position="240"/>
    </location>
    <ligand>
        <name>FAD</name>
        <dbReference type="ChEBI" id="CHEBI:57692"/>
    </ligand>
</feature>
<dbReference type="EC" id="4.1.99.3" evidence="2"/>
<feature type="domain" description="Photolyase/cryptochrome alpha/beta" evidence="11">
    <location>
        <begin position="2"/>
        <end position="131"/>
    </location>
</feature>
<organism evidence="12 13">
    <name type="scientific">Horticoccus luteus</name>
    <dbReference type="NCBI Taxonomy" id="2862869"/>
    <lineage>
        <taxon>Bacteria</taxon>
        <taxon>Pseudomonadati</taxon>
        <taxon>Verrucomicrobiota</taxon>
        <taxon>Opitutia</taxon>
        <taxon>Opitutales</taxon>
        <taxon>Opitutaceae</taxon>
        <taxon>Horticoccus</taxon>
    </lineage>
</organism>
<dbReference type="PRINTS" id="PR00147">
    <property type="entry name" value="DNAPHOTLYASE"/>
</dbReference>
<dbReference type="SUPFAM" id="SSF48173">
    <property type="entry name" value="Cryptochrome/photolyase FAD-binding domain"/>
    <property type="match status" value="1"/>
</dbReference>
<dbReference type="FunFam" id="1.10.579.10:FF:000003">
    <property type="entry name" value="Deoxyribodipyrimidine photo-lyase"/>
    <property type="match status" value="1"/>
</dbReference>
<evidence type="ECO:0000256" key="4">
    <source>
        <dbReference type="ARBA" id="ARBA00022630"/>
    </source>
</evidence>
<evidence type="ECO:0000256" key="9">
    <source>
        <dbReference type="PIRSR" id="PIRSR602081-2"/>
    </source>
</evidence>
<dbReference type="PROSITE" id="PS51645">
    <property type="entry name" value="PHR_CRY_ALPHA_BETA"/>
    <property type="match status" value="1"/>
</dbReference>
<dbReference type="EMBL" id="CP080507">
    <property type="protein sequence ID" value="QYM80707.1"/>
    <property type="molecule type" value="Genomic_DNA"/>
</dbReference>
<feature type="binding site" evidence="8">
    <location>
        <position position="224"/>
    </location>
    <ligand>
        <name>FAD</name>
        <dbReference type="ChEBI" id="CHEBI:57692"/>
    </ligand>
</feature>
<keyword evidence="5 8" id="KW-0274">FAD</keyword>
<dbReference type="GO" id="GO:0003677">
    <property type="term" value="F:DNA binding"/>
    <property type="evidence" value="ECO:0007669"/>
    <property type="project" value="TreeGrafter"/>
</dbReference>
<evidence type="ECO:0000256" key="8">
    <source>
        <dbReference type="PIRSR" id="PIRSR602081-1"/>
    </source>
</evidence>
<dbReference type="Proteomes" id="UP000825051">
    <property type="component" value="Chromosome"/>
</dbReference>
<dbReference type="GO" id="GO:0003904">
    <property type="term" value="F:deoxyribodipyrimidine photo-lyase activity"/>
    <property type="evidence" value="ECO:0007669"/>
    <property type="project" value="UniProtKB-EC"/>
</dbReference>
<comment type="similarity">
    <text evidence="10">Belongs to the DNA photolyase family.</text>
</comment>
<dbReference type="InterPro" id="IPR036155">
    <property type="entry name" value="Crypto/Photolyase_N_sf"/>
</dbReference>
<dbReference type="InterPro" id="IPR006050">
    <property type="entry name" value="DNA_photolyase_N"/>
</dbReference>
<evidence type="ECO:0000256" key="5">
    <source>
        <dbReference type="ARBA" id="ARBA00022827"/>
    </source>
</evidence>
<dbReference type="GO" id="GO:0071949">
    <property type="term" value="F:FAD binding"/>
    <property type="evidence" value="ECO:0007669"/>
    <property type="project" value="TreeGrafter"/>
</dbReference>
<feature type="site" description="Electron transfer via tryptophanyl radical" evidence="9">
    <location>
        <position position="388"/>
    </location>
</feature>
<feature type="binding site" evidence="8">
    <location>
        <begin position="378"/>
        <end position="380"/>
    </location>
    <ligand>
        <name>FAD</name>
        <dbReference type="ChEBI" id="CHEBI:57692"/>
    </ligand>
</feature>
<dbReference type="InterPro" id="IPR036134">
    <property type="entry name" value="Crypto/Photolyase_FAD-like_sf"/>
</dbReference>
<evidence type="ECO:0000256" key="7">
    <source>
        <dbReference type="ARBA" id="ARBA00033999"/>
    </source>
</evidence>
<sequence length="486" mass="54469">MTPTLLWFRRDLRLQDNPALMEAIARGGAIVPVFIQEAAGEDQWSEGAASSWWRHRALARLDEALRARGSRLVLARGDAASVLRELIEATGAEAVYWNRRYEPAQVATDRAVKAGLRAAGVEVQSFNSALLFEPQSIANKQGKPFQVFTPYWRHCLALPIAEPVRCAATALPAPASWPRSLALDELGLQPTIPWDGGLRENWEPGEGGAMARLKAFVREGIEGYAEDRNRPDHAGTSRLSPWLHHGEIGPRQIWSAVKAIGRESGVFPPHNGARVFLSEIGWREFAYHLLFHFPRTPEQPLREEFARFPWAEDRGGTKLAAWQRGRTGYPIVDAGLRELWHTGWMHNRVRMIVASFLVKHQRLPWQRGAKWFWDTLVDADLASNTLGWQWSAGCGADAAPYFRIFAPVLQGRKFDPAGDYVRRWVPELARIPVEHIHAPWEAPPAILARAGVTLGENYPRPIVDHAQARAEALAAFKELRRGNGPA</sequence>
<dbReference type="AlphaFoldDB" id="A0A8F9XHX0"/>